<dbReference type="OrthoDB" id="3160134at2759"/>
<organism evidence="1 2">
    <name type="scientific">Piloderma croceum (strain F 1598)</name>
    <dbReference type="NCBI Taxonomy" id="765440"/>
    <lineage>
        <taxon>Eukaryota</taxon>
        <taxon>Fungi</taxon>
        <taxon>Dikarya</taxon>
        <taxon>Basidiomycota</taxon>
        <taxon>Agaricomycotina</taxon>
        <taxon>Agaricomycetes</taxon>
        <taxon>Agaricomycetidae</taxon>
        <taxon>Atheliales</taxon>
        <taxon>Atheliaceae</taxon>
        <taxon>Piloderma</taxon>
    </lineage>
</organism>
<dbReference type="Proteomes" id="UP000054166">
    <property type="component" value="Unassembled WGS sequence"/>
</dbReference>
<dbReference type="InParanoid" id="A0A0C3B3C2"/>
<reference evidence="1 2" key="1">
    <citation type="submission" date="2014-04" db="EMBL/GenBank/DDBJ databases">
        <authorList>
            <consortium name="DOE Joint Genome Institute"/>
            <person name="Kuo A."/>
            <person name="Tarkka M."/>
            <person name="Buscot F."/>
            <person name="Kohler A."/>
            <person name="Nagy L.G."/>
            <person name="Floudas D."/>
            <person name="Copeland A."/>
            <person name="Barry K.W."/>
            <person name="Cichocki N."/>
            <person name="Veneault-Fourrey C."/>
            <person name="LaButti K."/>
            <person name="Lindquist E.A."/>
            <person name="Lipzen A."/>
            <person name="Lundell T."/>
            <person name="Morin E."/>
            <person name="Murat C."/>
            <person name="Sun H."/>
            <person name="Tunlid A."/>
            <person name="Henrissat B."/>
            <person name="Grigoriev I.V."/>
            <person name="Hibbett D.S."/>
            <person name="Martin F."/>
            <person name="Nordberg H.P."/>
            <person name="Cantor M.N."/>
            <person name="Hua S.X."/>
        </authorList>
    </citation>
    <scope>NUCLEOTIDE SEQUENCE [LARGE SCALE GENOMIC DNA]</scope>
    <source>
        <strain evidence="1 2">F 1598</strain>
    </source>
</reference>
<name>A0A0C3B3C2_PILCF</name>
<dbReference type="EMBL" id="KN833003">
    <property type="protein sequence ID" value="KIM80678.1"/>
    <property type="molecule type" value="Genomic_DNA"/>
</dbReference>
<sequence>MLFSWVLGRKRQFCPYPSTYSLHKFSPPSCISDPLIGHGRHFGRTVHALCNVGALLTNGILRLGEQADEPEDSFTAEQRREHRVFAMLLQMVPNLEARLMEGDDEDVVSIAETIQRGVSSARSDDTKSLKGPILDWIVPAGQALSPPLARNVKMDRGFHHERTGALLCPAGMDWSDPEIKEGLANGDIVVPGDQWPIFLYAGYIYDPENPWKGLFRSNILVCAYKHVFTSPSSVEKAPKATRSGNARLHGMTSVTPASIAYIATQARFALSSASVFSRTDTVTDSERFYHSVSDHFDDVDEQQEVAELLVWWNRQIFPTYSSARRAPTKNSVLAKIKEQRALRKSALTNGSQGRTD</sequence>
<accession>A0A0C3B3C2</accession>
<proteinExistence type="predicted"/>
<dbReference type="STRING" id="765440.A0A0C3B3C2"/>
<keyword evidence="2" id="KW-1185">Reference proteome</keyword>
<dbReference type="InterPro" id="IPR046521">
    <property type="entry name" value="DUF6698"/>
</dbReference>
<evidence type="ECO:0000313" key="2">
    <source>
        <dbReference type="Proteomes" id="UP000054166"/>
    </source>
</evidence>
<dbReference type="HOGENOM" id="CLU_035918_3_1_1"/>
<evidence type="ECO:0000313" key="1">
    <source>
        <dbReference type="EMBL" id="KIM80678.1"/>
    </source>
</evidence>
<dbReference type="AlphaFoldDB" id="A0A0C3B3C2"/>
<gene>
    <name evidence="1" type="ORF">PILCRDRAFT_9485</name>
</gene>
<reference evidence="2" key="2">
    <citation type="submission" date="2015-01" db="EMBL/GenBank/DDBJ databases">
        <title>Evolutionary Origins and Diversification of the Mycorrhizal Mutualists.</title>
        <authorList>
            <consortium name="DOE Joint Genome Institute"/>
            <consortium name="Mycorrhizal Genomics Consortium"/>
            <person name="Kohler A."/>
            <person name="Kuo A."/>
            <person name="Nagy L.G."/>
            <person name="Floudas D."/>
            <person name="Copeland A."/>
            <person name="Barry K.W."/>
            <person name="Cichocki N."/>
            <person name="Veneault-Fourrey C."/>
            <person name="LaButti K."/>
            <person name="Lindquist E.A."/>
            <person name="Lipzen A."/>
            <person name="Lundell T."/>
            <person name="Morin E."/>
            <person name="Murat C."/>
            <person name="Riley R."/>
            <person name="Ohm R."/>
            <person name="Sun H."/>
            <person name="Tunlid A."/>
            <person name="Henrissat B."/>
            <person name="Grigoriev I.V."/>
            <person name="Hibbett D.S."/>
            <person name="Martin F."/>
        </authorList>
    </citation>
    <scope>NUCLEOTIDE SEQUENCE [LARGE SCALE GENOMIC DNA]</scope>
    <source>
        <strain evidence="2">F 1598</strain>
    </source>
</reference>
<dbReference type="Pfam" id="PF20414">
    <property type="entry name" value="DUF6698"/>
    <property type="match status" value="1"/>
</dbReference>
<protein>
    <submittedName>
        <fullName evidence="1">Uncharacterized protein</fullName>
    </submittedName>
</protein>